<organism evidence="2 3">
    <name type="scientific">Amborella trichopoda</name>
    <dbReference type="NCBI Taxonomy" id="13333"/>
    <lineage>
        <taxon>Eukaryota</taxon>
        <taxon>Viridiplantae</taxon>
        <taxon>Streptophyta</taxon>
        <taxon>Embryophyta</taxon>
        <taxon>Tracheophyta</taxon>
        <taxon>Spermatophyta</taxon>
        <taxon>Magnoliopsida</taxon>
        <taxon>Amborellales</taxon>
        <taxon>Amborellaceae</taxon>
        <taxon>Amborella</taxon>
    </lineage>
</organism>
<evidence type="ECO:0000313" key="2">
    <source>
        <dbReference type="EMBL" id="ERN06709.1"/>
    </source>
</evidence>
<dbReference type="Proteomes" id="UP000017836">
    <property type="component" value="Unassembled WGS sequence"/>
</dbReference>
<keyword evidence="3" id="KW-1185">Reference proteome</keyword>
<proteinExistence type="predicted"/>
<dbReference type="Gramene" id="ERN06709">
    <property type="protein sequence ID" value="ERN06709"/>
    <property type="gene ID" value="AMTR_s00058p00217820"/>
</dbReference>
<dbReference type="EMBL" id="KI393888">
    <property type="protein sequence ID" value="ERN06709.1"/>
    <property type="molecule type" value="Genomic_DNA"/>
</dbReference>
<name>W1PGA3_AMBTC</name>
<protein>
    <submittedName>
        <fullName evidence="2">Uncharacterized protein</fullName>
    </submittedName>
</protein>
<evidence type="ECO:0000256" key="1">
    <source>
        <dbReference type="SAM" id="MobiDB-lite"/>
    </source>
</evidence>
<feature type="region of interest" description="Disordered" evidence="1">
    <location>
        <begin position="1"/>
        <end position="22"/>
    </location>
</feature>
<accession>W1PGA3</accession>
<gene>
    <name evidence="2" type="ORF">AMTR_s00058p00217820</name>
</gene>
<dbReference type="HOGENOM" id="CLU_1311645_0_0_1"/>
<dbReference type="AlphaFoldDB" id="W1PGA3"/>
<sequence length="210" mass="24015">MEVPSGVRLSQDGLTPHRNATKSRPTLDFASFLAAPSIDPFEFDLDEISKSVNKRAEEEKAKRKDENSFIPPLIELFLLVELIHAWNMGVSRRWCLWELVCIFKYRYCSFRELDNPSWNIISSEMINMPLCCVPKNIKEMATNWMGKLELSGCYGGTNEEGFDDFVWWELQHSLVALGMEQGAPTGLFRWGQELISGFKEEATLVVLSLV</sequence>
<reference evidence="3" key="1">
    <citation type="journal article" date="2013" name="Science">
        <title>The Amborella genome and the evolution of flowering plants.</title>
        <authorList>
            <consortium name="Amborella Genome Project"/>
        </authorList>
    </citation>
    <scope>NUCLEOTIDE SEQUENCE [LARGE SCALE GENOMIC DNA]</scope>
</reference>
<evidence type="ECO:0000313" key="3">
    <source>
        <dbReference type="Proteomes" id="UP000017836"/>
    </source>
</evidence>